<comment type="function">
    <text evidence="11">Mediates influx of magnesium ions. Alternates between open and closed states. Activated by low cytoplasmic Mg(2+) levels. Inactive when cytoplasmic Mg(2+) levels are high.</text>
</comment>
<comment type="subcellular location">
    <subcellularLocation>
        <location evidence="1">Cell membrane</location>
        <topology evidence="1">Multi-pass membrane protein</topology>
    </subcellularLocation>
</comment>
<evidence type="ECO:0000256" key="3">
    <source>
        <dbReference type="ARBA" id="ARBA00022448"/>
    </source>
</evidence>
<dbReference type="STRING" id="1586267.GCA_001418685_00062"/>
<dbReference type="InterPro" id="IPR045861">
    <property type="entry name" value="CorA_cytoplasmic_dom"/>
</dbReference>
<keyword evidence="6" id="KW-0460">Magnesium</keyword>
<dbReference type="GO" id="GO:0015087">
    <property type="term" value="F:cobalt ion transmembrane transporter activity"/>
    <property type="evidence" value="ECO:0007669"/>
    <property type="project" value="TreeGrafter"/>
</dbReference>
<dbReference type="RefSeq" id="WP_055424490.1">
    <property type="nucleotide sequence ID" value="NZ_FCOR01000001.1"/>
</dbReference>
<dbReference type="PANTHER" id="PTHR46494">
    <property type="entry name" value="CORA FAMILY METAL ION TRANSPORTER (EUROFUNG)"/>
    <property type="match status" value="1"/>
</dbReference>
<dbReference type="SUPFAM" id="SSF143865">
    <property type="entry name" value="CorA soluble domain-like"/>
    <property type="match status" value="1"/>
</dbReference>
<feature type="transmembrane region" description="Helical" evidence="12">
    <location>
        <begin position="240"/>
        <end position="259"/>
    </location>
</feature>
<evidence type="ECO:0000256" key="4">
    <source>
        <dbReference type="ARBA" id="ARBA00022475"/>
    </source>
</evidence>
<evidence type="ECO:0000313" key="14">
    <source>
        <dbReference type="Proteomes" id="UP000182761"/>
    </source>
</evidence>
<keyword evidence="7 12" id="KW-1133">Transmembrane helix</keyword>
<keyword evidence="9 12" id="KW-0472">Membrane</keyword>
<dbReference type="Pfam" id="PF01544">
    <property type="entry name" value="CorA"/>
    <property type="match status" value="1"/>
</dbReference>
<dbReference type="Gene3D" id="1.20.58.340">
    <property type="entry name" value="Magnesium transport protein CorA, transmembrane region"/>
    <property type="match status" value="2"/>
</dbReference>
<gene>
    <name evidence="13" type="ORF">Ga0061079_10163</name>
</gene>
<evidence type="ECO:0000256" key="8">
    <source>
        <dbReference type="ARBA" id="ARBA00023065"/>
    </source>
</evidence>
<dbReference type="GO" id="GO:0015095">
    <property type="term" value="F:magnesium ion transmembrane transporter activity"/>
    <property type="evidence" value="ECO:0007669"/>
    <property type="project" value="TreeGrafter"/>
</dbReference>
<evidence type="ECO:0000256" key="6">
    <source>
        <dbReference type="ARBA" id="ARBA00022842"/>
    </source>
</evidence>
<name>A0A0X3ALI6_9FLAO</name>
<dbReference type="GO" id="GO:0005886">
    <property type="term" value="C:plasma membrane"/>
    <property type="evidence" value="ECO:0007669"/>
    <property type="project" value="UniProtKB-SubCell"/>
</dbReference>
<dbReference type="AlphaFoldDB" id="A0A0X3ALI6"/>
<evidence type="ECO:0000256" key="10">
    <source>
        <dbReference type="ARBA" id="ARBA00034269"/>
    </source>
</evidence>
<keyword evidence="5 12" id="KW-0812">Transmembrane</keyword>
<keyword evidence="8" id="KW-0406">Ion transport</keyword>
<reference evidence="13 14" key="1">
    <citation type="submission" date="2016-01" db="EMBL/GenBank/DDBJ databases">
        <authorList>
            <person name="McClelland M."/>
            <person name="Jain A."/>
            <person name="Saraogi P."/>
            <person name="Mendelson R."/>
            <person name="Westerman R."/>
            <person name="SanMiguel P."/>
            <person name="Csonka L."/>
        </authorList>
    </citation>
    <scope>NUCLEOTIDE SEQUENCE [LARGE SCALE GENOMIC DNA]</scope>
    <source>
        <strain evidence="13 14">R-53146</strain>
    </source>
</reference>
<sequence length="297" mass="34819">MAVRIIHQSNYEWIDLLNPTKEEMQEIAEKCNLNFYNLADSLEPNHLPKFETENGINFLILRVVHKGDKKDTTIENLSNKIAVFFNESLLITIHRIEMSFINDIADKCQNMGHTFSTNLVIIKILKSVLQTYNDSILYIIDKLESYENKLFLKNPSSKVLQSIYSLKRKTNLCTKLLILSDEVINSIKPTKQEKAAYQDAKDLYLKLTTLYEQVMDDLNNLLNLYISLSSQKTNEIMKTLTIFSIFFMPLTFIAGIYGMNFRFMPELELKWGYPIIIVVMILITLIIYYWLKRKKWL</sequence>
<evidence type="ECO:0000256" key="5">
    <source>
        <dbReference type="ARBA" id="ARBA00022692"/>
    </source>
</evidence>
<dbReference type="PANTHER" id="PTHR46494:SF1">
    <property type="entry name" value="CORA FAMILY METAL ION TRANSPORTER (EUROFUNG)"/>
    <property type="match status" value="1"/>
</dbReference>
<dbReference type="InterPro" id="IPR002523">
    <property type="entry name" value="MgTranspt_CorA/ZnTranspt_ZntB"/>
</dbReference>
<comment type="similarity">
    <text evidence="2">Belongs to the CorA metal ion transporter (MIT) (TC 1.A.35) family.</text>
</comment>
<dbReference type="SUPFAM" id="SSF144083">
    <property type="entry name" value="Magnesium transport protein CorA, transmembrane region"/>
    <property type="match status" value="1"/>
</dbReference>
<evidence type="ECO:0000256" key="9">
    <source>
        <dbReference type="ARBA" id="ARBA00023136"/>
    </source>
</evidence>
<dbReference type="GO" id="GO:0050897">
    <property type="term" value="F:cobalt ion binding"/>
    <property type="evidence" value="ECO:0007669"/>
    <property type="project" value="TreeGrafter"/>
</dbReference>
<keyword evidence="4" id="KW-1003">Cell membrane</keyword>
<accession>A0A0X3ALI6</accession>
<dbReference type="OrthoDB" id="9803416at2"/>
<dbReference type="FunFam" id="1.20.58.340:FF:000004">
    <property type="entry name" value="Magnesium transport protein CorA"/>
    <property type="match status" value="1"/>
</dbReference>
<evidence type="ECO:0000256" key="11">
    <source>
        <dbReference type="ARBA" id="ARBA00045497"/>
    </source>
</evidence>
<keyword evidence="14" id="KW-1185">Reference proteome</keyword>
<evidence type="ECO:0000256" key="1">
    <source>
        <dbReference type="ARBA" id="ARBA00004651"/>
    </source>
</evidence>
<dbReference type="Proteomes" id="UP000182761">
    <property type="component" value="Unassembled WGS sequence"/>
</dbReference>
<keyword evidence="3" id="KW-0813">Transport</keyword>
<organism evidence="13 14">
    <name type="scientific">Apibacter mensalis</name>
    <dbReference type="NCBI Taxonomy" id="1586267"/>
    <lineage>
        <taxon>Bacteria</taxon>
        <taxon>Pseudomonadati</taxon>
        <taxon>Bacteroidota</taxon>
        <taxon>Flavobacteriia</taxon>
        <taxon>Flavobacteriales</taxon>
        <taxon>Weeksellaceae</taxon>
        <taxon>Apibacter</taxon>
    </lineage>
</organism>
<evidence type="ECO:0000256" key="12">
    <source>
        <dbReference type="SAM" id="Phobius"/>
    </source>
</evidence>
<proteinExistence type="inferred from homology"/>
<evidence type="ECO:0000256" key="7">
    <source>
        <dbReference type="ARBA" id="ARBA00022989"/>
    </source>
</evidence>
<dbReference type="EMBL" id="FCOR01000001">
    <property type="protein sequence ID" value="CVK15251.1"/>
    <property type="molecule type" value="Genomic_DNA"/>
</dbReference>
<dbReference type="GO" id="GO:0000287">
    <property type="term" value="F:magnesium ion binding"/>
    <property type="evidence" value="ECO:0007669"/>
    <property type="project" value="TreeGrafter"/>
</dbReference>
<evidence type="ECO:0000256" key="2">
    <source>
        <dbReference type="ARBA" id="ARBA00009765"/>
    </source>
</evidence>
<feature type="transmembrane region" description="Helical" evidence="12">
    <location>
        <begin position="271"/>
        <end position="291"/>
    </location>
</feature>
<dbReference type="InterPro" id="IPR045863">
    <property type="entry name" value="CorA_TM1_TM2"/>
</dbReference>
<comment type="catalytic activity">
    <reaction evidence="10">
        <text>Mg(2+)(in) = Mg(2+)(out)</text>
        <dbReference type="Rhea" id="RHEA:29827"/>
        <dbReference type="ChEBI" id="CHEBI:18420"/>
    </reaction>
</comment>
<dbReference type="Gene3D" id="3.30.460.20">
    <property type="entry name" value="CorA soluble domain-like"/>
    <property type="match status" value="1"/>
</dbReference>
<protein>
    <submittedName>
        <fullName evidence="13">Magnesium transporter</fullName>
    </submittedName>
</protein>
<evidence type="ECO:0000313" key="13">
    <source>
        <dbReference type="EMBL" id="CVK15251.1"/>
    </source>
</evidence>